<dbReference type="InterPro" id="IPR036298">
    <property type="entry name" value="Chalcone_isomerase_sf"/>
</dbReference>
<feature type="chain" id="PRO_5023053470" description="Chalcone isomerase domain-containing protein" evidence="1">
    <location>
        <begin position="24"/>
        <end position="185"/>
    </location>
</feature>
<reference evidence="3 4" key="1">
    <citation type="submission" date="2019-02" db="EMBL/GenBank/DDBJ databases">
        <title>Deep-cultivation of Planctomycetes and their phenomic and genomic characterization uncovers novel biology.</title>
        <authorList>
            <person name="Wiegand S."/>
            <person name="Jogler M."/>
            <person name="Boedeker C."/>
            <person name="Pinto D."/>
            <person name="Vollmers J."/>
            <person name="Rivas-Marin E."/>
            <person name="Kohn T."/>
            <person name="Peeters S.H."/>
            <person name="Heuer A."/>
            <person name="Rast P."/>
            <person name="Oberbeckmann S."/>
            <person name="Bunk B."/>
            <person name="Jeske O."/>
            <person name="Meyerdierks A."/>
            <person name="Storesund J.E."/>
            <person name="Kallscheuer N."/>
            <person name="Luecker S."/>
            <person name="Lage O.M."/>
            <person name="Pohl T."/>
            <person name="Merkel B.J."/>
            <person name="Hornburger P."/>
            <person name="Mueller R.-W."/>
            <person name="Bruemmer F."/>
            <person name="Labrenz M."/>
            <person name="Spormann A.M."/>
            <person name="Op Den Camp H."/>
            <person name="Overmann J."/>
            <person name="Amann R."/>
            <person name="Jetten M.S.M."/>
            <person name="Mascher T."/>
            <person name="Medema M.H."/>
            <person name="Devos D.P."/>
            <person name="Kaster A.-K."/>
            <person name="Ovreas L."/>
            <person name="Rohde M."/>
            <person name="Galperin M.Y."/>
            <person name="Jogler C."/>
        </authorList>
    </citation>
    <scope>NUCLEOTIDE SEQUENCE [LARGE SCALE GENOMIC DNA]</scope>
    <source>
        <strain evidence="3 4">Pla144</strain>
    </source>
</reference>
<evidence type="ECO:0000259" key="2">
    <source>
        <dbReference type="Pfam" id="PF16036"/>
    </source>
</evidence>
<sequence precursor="true">MNRKSIWMVVGLFCSLLCNLASAAPLPDRIDVGGTPLMLNGGGARTKYLMQLYVGGLYLTEPNRNAAAIQAADQPMAIRLQITSGLVSQEKLVVSINEGFQNSTGGRTAAIESQINAFRQCFADQIAKGDVFEIAYLPGRGVIVVKNGQLKGEIPGLEFKQAVFGIWLSDNPADADLRVAMLQGR</sequence>
<evidence type="ECO:0000313" key="3">
    <source>
        <dbReference type="EMBL" id="TWU30117.1"/>
    </source>
</evidence>
<name>A0A5C6D390_9BACT</name>
<evidence type="ECO:0000256" key="1">
    <source>
        <dbReference type="SAM" id="SignalP"/>
    </source>
</evidence>
<organism evidence="3 4">
    <name type="scientific">Bythopirellula polymerisocia</name>
    <dbReference type="NCBI Taxonomy" id="2528003"/>
    <lineage>
        <taxon>Bacteria</taxon>
        <taxon>Pseudomonadati</taxon>
        <taxon>Planctomycetota</taxon>
        <taxon>Planctomycetia</taxon>
        <taxon>Pirellulales</taxon>
        <taxon>Lacipirellulaceae</taxon>
        <taxon>Bythopirellula</taxon>
    </lineage>
</organism>
<feature type="signal peptide" evidence="1">
    <location>
        <begin position="1"/>
        <end position="23"/>
    </location>
</feature>
<feature type="domain" description="Chalcone isomerase" evidence="2">
    <location>
        <begin position="25"/>
        <end position="182"/>
    </location>
</feature>
<dbReference type="GO" id="GO:0016872">
    <property type="term" value="F:intramolecular lyase activity"/>
    <property type="evidence" value="ECO:0007669"/>
    <property type="project" value="InterPro"/>
</dbReference>
<accession>A0A5C6D390</accession>
<gene>
    <name evidence="3" type="ORF">Pla144_09030</name>
</gene>
<dbReference type="Pfam" id="PF16036">
    <property type="entry name" value="Chalcone_3"/>
    <property type="match status" value="1"/>
</dbReference>
<dbReference type="RefSeq" id="WP_146448050.1">
    <property type="nucleotide sequence ID" value="NZ_SJPS01000001.1"/>
</dbReference>
<comment type="caution">
    <text evidence="3">The sequence shown here is derived from an EMBL/GenBank/DDBJ whole genome shotgun (WGS) entry which is preliminary data.</text>
</comment>
<protein>
    <recommendedName>
        <fullName evidence="2">Chalcone isomerase domain-containing protein</fullName>
    </recommendedName>
</protein>
<dbReference type="AlphaFoldDB" id="A0A5C6D390"/>
<dbReference type="InterPro" id="IPR016087">
    <property type="entry name" value="Chalcone_isomerase"/>
</dbReference>
<proteinExistence type="predicted"/>
<dbReference type="SUPFAM" id="SSF54626">
    <property type="entry name" value="Chalcone isomerase"/>
    <property type="match status" value="1"/>
</dbReference>
<dbReference type="OrthoDB" id="270742at2"/>
<dbReference type="EMBL" id="SJPS01000001">
    <property type="protein sequence ID" value="TWU30117.1"/>
    <property type="molecule type" value="Genomic_DNA"/>
</dbReference>
<keyword evidence="1" id="KW-0732">Signal</keyword>
<dbReference type="Proteomes" id="UP000318437">
    <property type="component" value="Unassembled WGS sequence"/>
</dbReference>
<keyword evidence="4" id="KW-1185">Reference proteome</keyword>
<dbReference type="Gene3D" id="3.50.70.10">
    <property type="match status" value="1"/>
</dbReference>
<evidence type="ECO:0000313" key="4">
    <source>
        <dbReference type="Proteomes" id="UP000318437"/>
    </source>
</evidence>
<dbReference type="InterPro" id="IPR016088">
    <property type="entry name" value="Chalcone_isomerase_3-sand"/>
</dbReference>